<dbReference type="STRING" id="415015.SAMN05660462_02960"/>
<feature type="compositionally biased region" description="Polar residues" evidence="1">
    <location>
        <begin position="42"/>
        <end position="57"/>
    </location>
</feature>
<dbReference type="AlphaFoldDB" id="A0A1H3SKC6"/>
<dbReference type="PANTHER" id="PTHR10587">
    <property type="entry name" value="GLYCOSYL TRANSFERASE-RELATED"/>
    <property type="match status" value="1"/>
</dbReference>
<dbReference type="Gene3D" id="3.20.20.370">
    <property type="entry name" value="Glycoside hydrolase/deacetylase"/>
    <property type="match status" value="1"/>
</dbReference>
<feature type="region of interest" description="Disordered" evidence="1">
    <location>
        <begin position="42"/>
        <end position="126"/>
    </location>
</feature>
<name>A0A1H3SKC6_9FIRM</name>
<feature type="compositionally biased region" description="Acidic residues" evidence="1">
    <location>
        <begin position="111"/>
        <end position="121"/>
    </location>
</feature>
<keyword evidence="4" id="KW-1185">Reference proteome</keyword>
<gene>
    <name evidence="3" type="ORF">SAMN05660462_02960</name>
</gene>
<evidence type="ECO:0000313" key="3">
    <source>
        <dbReference type="EMBL" id="SDZ38394.1"/>
    </source>
</evidence>
<dbReference type="RefSeq" id="WP_091732997.1">
    <property type="nucleotide sequence ID" value="NZ_FNQE01000049.1"/>
</dbReference>
<feature type="domain" description="NodB homology" evidence="2">
    <location>
        <begin position="144"/>
        <end position="339"/>
    </location>
</feature>
<dbReference type="InterPro" id="IPR050248">
    <property type="entry name" value="Polysacc_deacetylase_ArnD"/>
</dbReference>
<protein>
    <submittedName>
        <fullName evidence="3">Peptidoglycan/xylan/chitin deacetylase, PgdA/CDA1 family</fullName>
    </submittedName>
</protein>
<dbReference type="OrthoDB" id="258610at2"/>
<dbReference type="Proteomes" id="UP000198625">
    <property type="component" value="Unassembled WGS sequence"/>
</dbReference>
<dbReference type="GO" id="GO:0005975">
    <property type="term" value="P:carbohydrate metabolic process"/>
    <property type="evidence" value="ECO:0007669"/>
    <property type="project" value="InterPro"/>
</dbReference>
<organism evidence="3 4">
    <name type="scientific">Proteiniborus ethanoligenes</name>
    <dbReference type="NCBI Taxonomy" id="415015"/>
    <lineage>
        <taxon>Bacteria</taxon>
        <taxon>Bacillati</taxon>
        <taxon>Bacillota</taxon>
        <taxon>Clostridia</taxon>
        <taxon>Eubacteriales</taxon>
        <taxon>Proteiniborus</taxon>
    </lineage>
</organism>
<reference evidence="3 4" key="1">
    <citation type="submission" date="2016-10" db="EMBL/GenBank/DDBJ databases">
        <authorList>
            <person name="de Groot N.N."/>
        </authorList>
    </citation>
    <scope>NUCLEOTIDE SEQUENCE [LARGE SCALE GENOMIC DNA]</scope>
    <source>
        <strain evidence="3 4">DSM 21650</strain>
    </source>
</reference>
<dbReference type="CDD" id="cd10944">
    <property type="entry name" value="CE4_SmPgdA_like"/>
    <property type="match status" value="1"/>
</dbReference>
<dbReference type="InterPro" id="IPR011330">
    <property type="entry name" value="Glyco_hydro/deAcase_b/a-brl"/>
</dbReference>
<accession>A0A1H3SKC6</accession>
<dbReference type="GO" id="GO:0016810">
    <property type="term" value="F:hydrolase activity, acting on carbon-nitrogen (but not peptide) bonds"/>
    <property type="evidence" value="ECO:0007669"/>
    <property type="project" value="InterPro"/>
</dbReference>
<proteinExistence type="predicted"/>
<evidence type="ECO:0000313" key="4">
    <source>
        <dbReference type="Proteomes" id="UP000198625"/>
    </source>
</evidence>
<evidence type="ECO:0000256" key="1">
    <source>
        <dbReference type="SAM" id="MobiDB-lite"/>
    </source>
</evidence>
<sequence length="405" mass="45916">MKKVLVLILAIIILSSFAYEYMIPSLASSSLIISMQDNEPNESLSIEDSSITGNPDTSPIDEENKNEEHIDEQDDSENPTEFENPEVLDPIPENDLERENQTTSPAGDNEPSQEEPVETETEAIPKPVHNIIHTLNKKNAWSHKTVYLTFDDGPSPITDKVLNILKKEEVKATFFVIGTKTDEGKATLKRISEEGHSIGNHTYSHNYNYIYKNADNFFDDLYKNENIIYESTGIRPKIIRFPGGSNNTATKTEKGKKIMNEIMDRLQNQGYIHFDWNASSGDASVHPASVEEIINNTLTWISRNDNAVVLFHDTSAKTNTLKALPTIIEKLKFLGCNFEILTTSSPHVAFVKNNSTIDDITEVSSDHIIEPVDVIINNDRIRKPPHVIRKLLRLEREMEEMYFKK</sequence>
<dbReference type="PANTHER" id="PTHR10587:SF125">
    <property type="entry name" value="POLYSACCHARIDE DEACETYLASE YHEN-RELATED"/>
    <property type="match status" value="1"/>
</dbReference>
<dbReference type="EMBL" id="FNQE01000049">
    <property type="protein sequence ID" value="SDZ38394.1"/>
    <property type="molecule type" value="Genomic_DNA"/>
</dbReference>
<dbReference type="PROSITE" id="PS51677">
    <property type="entry name" value="NODB"/>
    <property type="match status" value="1"/>
</dbReference>
<dbReference type="Pfam" id="PF01522">
    <property type="entry name" value="Polysacc_deac_1"/>
    <property type="match status" value="1"/>
</dbReference>
<dbReference type="SUPFAM" id="SSF88713">
    <property type="entry name" value="Glycoside hydrolase/deacetylase"/>
    <property type="match status" value="1"/>
</dbReference>
<feature type="compositionally biased region" description="Acidic residues" evidence="1">
    <location>
        <begin position="69"/>
        <end position="94"/>
    </location>
</feature>
<dbReference type="InterPro" id="IPR002509">
    <property type="entry name" value="NODB_dom"/>
</dbReference>
<evidence type="ECO:0000259" key="2">
    <source>
        <dbReference type="PROSITE" id="PS51677"/>
    </source>
</evidence>